<dbReference type="OrthoDB" id="2450055at2759"/>
<feature type="compositionally biased region" description="Basic and acidic residues" evidence="1">
    <location>
        <begin position="480"/>
        <end position="494"/>
    </location>
</feature>
<protein>
    <submittedName>
        <fullName evidence="2">5289_t:CDS:1</fullName>
    </submittedName>
</protein>
<proteinExistence type="predicted"/>
<dbReference type="Gene3D" id="1.20.1270.60">
    <property type="entry name" value="Arfaptin homology (AH) domain/BAR domain"/>
    <property type="match status" value="1"/>
</dbReference>
<gene>
    <name evidence="2" type="ORF">AMORRO_LOCUS1475</name>
</gene>
<name>A0A9N8VVH5_9GLOM</name>
<dbReference type="SUPFAM" id="SSF103657">
    <property type="entry name" value="BAR/IMD domain-like"/>
    <property type="match status" value="1"/>
</dbReference>
<reference evidence="2" key="1">
    <citation type="submission" date="2021-06" db="EMBL/GenBank/DDBJ databases">
        <authorList>
            <person name="Kallberg Y."/>
            <person name="Tangrot J."/>
            <person name="Rosling A."/>
        </authorList>
    </citation>
    <scope>NUCLEOTIDE SEQUENCE</scope>
    <source>
        <strain evidence="2">CL551</strain>
    </source>
</reference>
<keyword evidence="3" id="KW-1185">Reference proteome</keyword>
<dbReference type="Proteomes" id="UP000789342">
    <property type="component" value="Unassembled WGS sequence"/>
</dbReference>
<feature type="region of interest" description="Disordered" evidence="1">
    <location>
        <begin position="480"/>
        <end position="499"/>
    </location>
</feature>
<feature type="compositionally biased region" description="Polar residues" evidence="1">
    <location>
        <begin position="371"/>
        <end position="390"/>
    </location>
</feature>
<evidence type="ECO:0000313" key="3">
    <source>
        <dbReference type="Proteomes" id="UP000789342"/>
    </source>
</evidence>
<feature type="region of interest" description="Disordered" evidence="1">
    <location>
        <begin position="600"/>
        <end position="744"/>
    </location>
</feature>
<feature type="region of interest" description="Disordered" evidence="1">
    <location>
        <begin position="811"/>
        <end position="836"/>
    </location>
</feature>
<organism evidence="2 3">
    <name type="scientific">Acaulospora morrowiae</name>
    <dbReference type="NCBI Taxonomy" id="94023"/>
    <lineage>
        <taxon>Eukaryota</taxon>
        <taxon>Fungi</taxon>
        <taxon>Fungi incertae sedis</taxon>
        <taxon>Mucoromycota</taxon>
        <taxon>Glomeromycotina</taxon>
        <taxon>Glomeromycetes</taxon>
        <taxon>Diversisporales</taxon>
        <taxon>Acaulosporaceae</taxon>
        <taxon>Acaulospora</taxon>
    </lineage>
</organism>
<feature type="compositionally biased region" description="Basic and acidic residues" evidence="1">
    <location>
        <begin position="684"/>
        <end position="699"/>
    </location>
</feature>
<accession>A0A9N8VVH5</accession>
<evidence type="ECO:0000256" key="1">
    <source>
        <dbReference type="SAM" id="MobiDB-lite"/>
    </source>
</evidence>
<feature type="compositionally biased region" description="Low complexity" evidence="1">
    <location>
        <begin position="726"/>
        <end position="739"/>
    </location>
</feature>
<feature type="region of interest" description="Disordered" evidence="1">
    <location>
        <begin position="520"/>
        <end position="549"/>
    </location>
</feature>
<evidence type="ECO:0000313" key="2">
    <source>
        <dbReference type="EMBL" id="CAG8462670.1"/>
    </source>
</evidence>
<dbReference type="InterPro" id="IPR027267">
    <property type="entry name" value="AH/BAR_dom_sf"/>
</dbReference>
<comment type="caution">
    <text evidence="2">The sequence shown here is derived from an EMBL/GenBank/DDBJ whole genome shotgun (WGS) entry which is preliminary data.</text>
</comment>
<dbReference type="EMBL" id="CAJVPV010000554">
    <property type="protein sequence ID" value="CAG8462670.1"/>
    <property type="molecule type" value="Genomic_DNA"/>
</dbReference>
<dbReference type="AlphaFoldDB" id="A0A9N8VVH5"/>
<sequence>MATQQKKKRFSLFSTPLAVPISPNTSLLSNYFSTTTPIREEKFLTQDDVRKALENLERMVLAANDYCDSIDKLNKASKTFSKSLRDYGNIKGMDASLVICFQSTSQFYESYAEVQSRLNKLIQREYETLQKFWDKYSKKVTKEEKAHNDYIDDLDRQLNKITVEHDKKIKKDGKSSAESYEKYMNSVTTLNSDITRARREYATQVSKRERNTHEIIAQIICRIIGNQNNSFEDSKKKGEPTMSKINEILPSLGTLTQTSQDESEDSSIISRPAKEIAMITRKLSRRASHKVSQSIASISELQIAAMNYLSPDPSKSLSAEQESLSSLRSLPPQIPALISPDPIDIQFNQHMSTMPEETITADTDRQKENGSIKNHSSGSITPNFDTSLQPSPLAPVTVKPKKPDLVSKISIGIHEDDQPFFRDYDVNYSSDDTNGIVNNKETSNVVQSLEKEQGDTENKRLSIITGDDLSNDSTNIVRREIDQPKEETKQDGNNEKQLNPAYSFDTRYLVCSFPVDLPIRTPPYSPSTSPRQSHMYYYNPNYVNNNNNFDNERVEIERKIEPKKREHLQHIFSQSDGNIRYEGKFSDEPANDLQKDYQSETFCSSPTSTNNEDAIDKQNGKSHKFDNHNTTPPSPLSVKSSASEGEKPRSRAAQNLSPRRAYTDYHLPTNTNNTNKRAGPSVADLRERLLSLSNDKEKTSSTTPRSIPVSRQGHVINLLSKFDTEGSNTRQSSRSGSNSKSEDYFYRSQDLRSSDYEYNNHNYDDDIGRNNNEFKDETYAVHIQDEHTLSSPSKQEECDCHICQQITEKMNSSLDPQDDSSTFGRRSFCENNNTHE</sequence>
<feature type="compositionally biased region" description="Polar residues" evidence="1">
    <location>
        <begin position="600"/>
        <end position="612"/>
    </location>
</feature>
<feature type="region of interest" description="Disordered" evidence="1">
    <location>
        <begin position="363"/>
        <end position="399"/>
    </location>
</feature>
<feature type="compositionally biased region" description="Basic and acidic residues" evidence="1">
    <location>
        <begin position="614"/>
        <end position="627"/>
    </location>
</feature>
<feature type="compositionally biased region" description="Low complexity" evidence="1">
    <location>
        <begin position="526"/>
        <end position="548"/>
    </location>
</feature>